<keyword evidence="4" id="KW-0862">Zinc</keyword>
<dbReference type="InterPro" id="IPR008567">
    <property type="entry name" value="BKACE"/>
</dbReference>
<keyword evidence="3" id="KW-0479">Metal-binding</keyword>
<dbReference type="Gene3D" id="3.20.20.70">
    <property type="entry name" value="Aldolase class I"/>
    <property type="match status" value="1"/>
</dbReference>
<accession>A0ABD5EXV7</accession>
<dbReference type="Pfam" id="PF05853">
    <property type="entry name" value="BKACE"/>
    <property type="match status" value="1"/>
</dbReference>
<evidence type="ECO:0000313" key="7">
    <source>
        <dbReference type="Proteomes" id="UP001183535"/>
    </source>
</evidence>
<organism evidence="6 7">
    <name type="scientific">Streptomyces doudnae</name>
    <dbReference type="NCBI Taxonomy" id="3075536"/>
    <lineage>
        <taxon>Bacteria</taxon>
        <taxon>Bacillati</taxon>
        <taxon>Actinomycetota</taxon>
        <taxon>Actinomycetes</taxon>
        <taxon>Kitasatosporales</taxon>
        <taxon>Streptomycetaceae</taxon>
        <taxon>Streptomyces</taxon>
    </lineage>
</organism>
<evidence type="ECO:0000256" key="3">
    <source>
        <dbReference type="ARBA" id="ARBA00022723"/>
    </source>
</evidence>
<proteinExistence type="predicted"/>
<evidence type="ECO:0000256" key="5">
    <source>
        <dbReference type="SAM" id="MobiDB-lite"/>
    </source>
</evidence>
<evidence type="ECO:0000256" key="1">
    <source>
        <dbReference type="ARBA" id="ARBA00001947"/>
    </source>
</evidence>
<gene>
    <name evidence="6" type="ORF">RM877_33030</name>
</gene>
<sequence length="324" mass="35110">MQHTDHTIISCAVTGAIHTPSMSDALPVSPEEISAQALDAARAGAAVLHLHARDPHDGRPSSDPDVFRRFLAPIAAGTDAVVNITTGGSAVMTLDERLAAARAFAPELASLNMGSMNFNFAPAASRVTRWRHDWEETYLTGSADRIFSNTFTQIETVLRDLQALGTRFEFECYDIGHLYTLAHFAGRGLVRPPYLIQGVFGVLGGIGPDLDHVQHMVRTADRLFGEDYVFSAFGAGRHQFAVATHAAQLGGHVRVGLEDSLYIGAGRLARDNAEQVEKIARILDEIGRRPATPDQARSVLALKGAAHTELPRPDGPHRDEAVRR</sequence>
<dbReference type="AlphaFoldDB" id="A0ABD5EXV7"/>
<feature type="compositionally biased region" description="Basic and acidic residues" evidence="5">
    <location>
        <begin position="309"/>
        <end position="324"/>
    </location>
</feature>
<evidence type="ECO:0000313" key="6">
    <source>
        <dbReference type="EMBL" id="MDT0439495.1"/>
    </source>
</evidence>
<comment type="cofactor">
    <cofactor evidence="1">
        <name>Zn(2+)</name>
        <dbReference type="ChEBI" id="CHEBI:29105"/>
    </cofactor>
</comment>
<dbReference type="PANTHER" id="PTHR37418">
    <property type="entry name" value="3-KETO-5-AMINOHEXANOATE CLEAVAGE ENZYME-RELATED"/>
    <property type="match status" value="1"/>
</dbReference>
<evidence type="ECO:0000256" key="4">
    <source>
        <dbReference type="ARBA" id="ARBA00022833"/>
    </source>
</evidence>
<name>A0ABD5EXV7_9ACTN</name>
<reference evidence="7" key="1">
    <citation type="submission" date="2023-07" db="EMBL/GenBank/DDBJ databases">
        <title>30 novel species of actinomycetes from the DSMZ collection.</title>
        <authorList>
            <person name="Nouioui I."/>
        </authorList>
    </citation>
    <scope>NUCLEOTIDE SEQUENCE [LARGE SCALE GENOMIC DNA]</scope>
    <source>
        <strain evidence="7">DSM 41981</strain>
    </source>
</reference>
<protein>
    <submittedName>
        <fullName evidence="6">3-keto-5-aminohexanoate cleavage protein</fullName>
    </submittedName>
</protein>
<dbReference type="EMBL" id="JAVRES010000027">
    <property type="protein sequence ID" value="MDT0439495.1"/>
    <property type="molecule type" value="Genomic_DNA"/>
</dbReference>
<dbReference type="Proteomes" id="UP001183535">
    <property type="component" value="Unassembled WGS sequence"/>
</dbReference>
<evidence type="ECO:0000256" key="2">
    <source>
        <dbReference type="ARBA" id="ARBA00022679"/>
    </source>
</evidence>
<comment type="caution">
    <text evidence="6">The sequence shown here is derived from an EMBL/GenBank/DDBJ whole genome shotgun (WGS) entry which is preliminary data.</text>
</comment>
<keyword evidence="7" id="KW-1185">Reference proteome</keyword>
<dbReference type="GO" id="GO:0016740">
    <property type="term" value="F:transferase activity"/>
    <property type="evidence" value="ECO:0007669"/>
    <property type="project" value="UniProtKB-KW"/>
</dbReference>
<feature type="region of interest" description="Disordered" evidence="5">
    <location>
        <begin position="303"/>
        <end position="324"/>
    </location>
</feature>
<dbReference type="GO" id="GO:0046872">
    <property type="term" value="F:metal ion binding"/>
    <property type="evidence" value="ECO:0007669"/>
    <property type="project" value="UniProtKB-KW"/>
</dbReference>
<dbReference type="RefSeq" id="WP_256089855.1">
    <property type="nucleotide sequence ID" value="NZ_JAVRES010000027.1"/>
</dbReference>
<dbReference type="PANTHER" id="PTHR37418:SF2">
    <property type="entry name" value="3-KETO-5-AMINOHEXANOATE CLEAVAGE ENZYME"/>
    <property type="match status" value="1"/>
</dbReference>
<keyword evidence="2" id="KW-0808">Transferase</keyword>
<dbReference type="InterPro" id="IPR013785">
    <property type="entry name" value="Aldolase_TIM"/>
</dbReference>